<proteinExistence type="predicted"/>
<sequence>MSLYNHRGMVQDRQALLKLKLRQRRRDEIERQQLAKQLGIETKEVS</sequence>
<dbReference type="RefSeq" id="WP_155395603.1">
    <property type="nucleotide sequence ID" value="NZ_CDDW01000001.1"/>
</dbReference>
<reference evidence="1" key="1">
    <citation type="submission" date="2014-03" db="EMBL/GenBank/DDBJ databases">
        <authorList>
            <person name="Emond-Rheault J.-G."/>
            <person name="Trudel M.V."/>
            <person name="Vincent A.T."/>
            <person name="Brochu F."/>
            <person name="Boyle B."/>
            <person name="Tanaka K.H."/>
            <person name="Attere S.A."/>
            <person name="Jubinville E."/>
            <person name="Frenette M."/>
            <person name="Derome N."/>
            <person name="Charette S.J."/>
        </authorList>
    </citation>
    <scope>NUCLEOTIDE SEQUENCE</scope>
    <source>
        <strain evidence="1">HER1085</strain>
    </source>
</reference>
<organism evidence="1">
    <name type="scientific">Aeromonas salmonicida subsp. salmonicida</name>
    <dbReference type="NCBI Taxonomy" id="29491"/>
    <lineage>
        <taxon>Bacteria</taxon>
        <taxon>Pseudomonadati</taxon>
        <taxon>Pseudomonadota</taxon>
        <taxon>Gammaproteobacteria</taxon>
        <taxon>Aeromonadales</taxon>
        <taxon>Aeromonadaceae</taxon>
        <taxon>Aeromonas</taxon>
    </lineage>
</organism>
<name>A0A0A7KTR1_AERSS</name>
<dbReference type="AlphaFoldDB" id="A0A0A7KTR1"/>
<reference evidence="1" key="2">
    <citation type="journal article" date="2015" name="Vet. Microbiol.">
        <title>Variants of a genomic island in Aeromonas salmonicida subsp. salmonicida link isolates with their geographical origins.</title>
        <authorList>
            <person name="Emond-Rheault J.G."/>
            <person name="Vincent A.T."/>
            <person name="Trudel M.V."/>
            <person name="Brochu F."/>
            <person name="Boyle B."/>
            <person name="Tanaka K.H."/>
            <person name="Attere S.A."/>
            <person name="Jubinville E."/>
            <person name="Loch T.P."/>
            <person name="Winters A.D."/>
            <person name="Faisal M."/>
            <person name="Frenette M."/>
            <person name="Derome N."/>
            <person name="Charette S.J."/>
        </authorList>
    </citation>
    <scope>NUCLEOTIDE SEQUENCE</scope>
    <source>
        <strain evidence="1">HER1085</strain>
    </source>
</reference>
<accession>A0A0A7KTR1</accession>
<protein>
    <submittedName>
        <fullName evidence="1">Uncharacterized protein</fullName>
    </submittedName>
</protein>
<evidence type="ECO:0000313" key="1">
    <source>
        <dbReference type="EMBL" id="AIZ49623.1"/>
    </source>
</evidence>
<dbReference type="EMBL" id="KJ626179">
    <property type="protein sequence ID" value="AIZ49623.1"/>
    <property type="molecule type" value="Genomic_DNA"/>
</dbReference>